<dbReference type="Proteomes" id="UP001592530">
    <property type="component" value="Unassembled WGS sequence"/>
</dbReference>
<comment type="caution">
    <text evidence="2">The sequence shown here is derived from an EMBL/GenBank/DDBJ whole genome shotgun (WGS) entry which is preliminary data.</text>
</comment>
<dbReference type="RefSeq" id="WP_380514046.1">
    <property type="nucleotide sequence ID" value="NZ_JBHEZX010000013.1"/>
</dbReference>
<evidence type="ECO:0000313" key="5">
    <source>
        <dbReference type="Proteomes" id="UP001592582"/>
    </source>
</evidence>
<evidence type="ECO:0000313" key="4">
    <source>
        <dbReference type="Proteomes" id="UP001592530"/>
    </source>
</evidence>
<dbReference type="EMBL" id="JBHEZY010000007">
    <property type="protein sequence ID" value="MFC1432678.1"/>
    <property type="molecule type" value="Genomic_DNA"/>
</dbReference>
<feature type="compositionally biased region" description="Acidic residues" evidence="1">
    <location>
        <begin position="98"/>
        <end position="111"/>
    </location>
</feature>
<reference evidence="4 5" key="1">
    <citation type="submission" date="2024-09" db="EMBL/GenBank/DDBJ databases">
        <authorList>
            <person name="Lee S.D."/>
        </authorList>
    </citation>
    <scope>NUCLEOTIDE SEQUENCE [LARGE SCALE GENOMIC DNA]</scope>
    <source>
        <strain evidence="2 5">N1-1</strain>
        <strain evidence="3 4">N1-3</strain>
    </source>
</reference>
<dbReference type="Proteomes" id="UP001592582">
    <property type="component" value="Unassembled WGS sequence"/>
</dbReference>
<organism evidence="2 5">
    <name type="scientific">Streptacidiphilus alkalitolerans</name>
    <dbReference type="NCBI Taxonomy" id="3342712"/>
    <lineage>
        <taxon>Bacteria</taxon>
        <taxon>Bacillati</taxon>
        <taxon>Actinomycetota</taxon>
        <taxon>Actinomycetes</taxon>
        <taxon>Kitasatosporales</taxon>
        <taxon>Streptomycetaceae</taxon>
        <taxon>Streptacidiphilus</taxon>
    </lineage>
</organism>
<proteinExistence type="predicted"/>
<evidence type="ECO:0000256" key="1">
    <source>
        <dbReference type="SAM" id="MobiDB-lite"/>
    </source>
</evidence>
<gene>
    <name evidence="3" type="ORF">ACEZDB_18700</name>
    <name evidence="2" type="ORF">ACEZDG_26960</name>
</gene>
<evidence type="ECO:0000313" key="3">
    <source>
        <dbReference type="EMBL" id="MFC1432678.1"/>
    </source>
</evidence>
<dbReference type="EMBL" id="JBHEZX010000013">
    <property type="protein sequence ID" value="MFC1412911.1"/>
    <property type="molecule type" value="Genomic_DNA"/>
</dbReference>
<sequence>MTSETSGTQSAETESRYVRLQIELIVEIVDEKALQVAALEQVRQDEFLEDEERAEAVAAIEIDPAGAIAHFVDPVALLGDVPGVELAEATWESQPVDYDPENEDWDLYDTE</sequence>
<name>A0ABV6VH07_9ACTN</name>
<evidence type="ECO:0000313" key="2">
    <source>
        <dbReference type="EMBL" id="MFC1412911.1"/>
    </source>
</evidence>
<accession>A0ABV6VH07</accession>
<protein>
    <submittedName>
        <fullName evidence="2">Uncharacterized protein</fullName>
    </submittedName>
</protein>
<feature type="region of interest" description="Disordered" evidence="1">
    <location>
        <begin position="92"/>
        <end position="111"/>
    </location>
</feature>
<keyword evidence="5" id="KW-1185">Reference proteome</keyword>